<dbReference type="GO" id="GO:0008081">
    <property type="term" value="F:phosphoric diester hydrolase activity"/>
    <property type="evidence" value="ECO:0007669"/>
    <property type="project" value="UniProtKB-UniRule"/>
</dbReference>
<comment type="function">
    <text evidence="7">Modifies, by uridylylation and deuridylylation, the PII regulatory proteins (GlnB and homologs), in response to the nitrogen status of the cell that GlnD senses through the glutamine level. Under low glutamine levels, catalyzes the conversion of the PII proteins and UTP to PII-UMP and PPi, while under higher glutamine levels, GlnD hydrolyzes PII-UMP to PII and UMP (deuridylylation). Thus, controls uridylylation state and activity of the PII proteins, and plays an important role in the regulation of nitrogen metabolism.</text>
</comment>
<comment type="catalytic activity">
    <reaction evidence="7">
        <text>[protein-PII]-uridylyl-L-tyrosine + H2O = [protein-PII]-L-tyrosine + UMP + H(+)</text>
        <dbReference type="Rhea" id="RHEA:48600"/>
        <dbReference type="Rhea" id="RHEA-COMP:12147"/>
        <dbReference type="Rhea" id="RHEA-COMP:12148"/>
        <dbReference type="ChEBI" id="CHEBI:15377"/>
        <dbReference type="ChEBI" id="CHEBI:15378"/>
        <dbReference type="ChEBI" id="CHEBI:46858"/>
        <dbReference type="ChEBI" id="CHEBI:57865"/>
        <dbReference type="ChEBI" id="CHEBI:90602"/>
    </reaction>
</comment>
<dbReference type="Proteomes" id="UP000537592">
    <property type="component" value="Unassembled WGS sequence"/>
</dbReference>
<comment type="cofactor">
    <cofactor evidence="7">
        <name>Mg(2+)</name>
        <dbReference type="ChEBI" id="CHEBI:18420"/>
    </cofactor>
</comment>
<evidence type="ECO:0000256" key="1">
    <source>
        <dbReference type="ARBA" id="ARBA00022679"/>
    </source>
</evidence>
<dbReference type="NCBIfam" id="TIGR01693">
    <property type="entry name" value="UTase_glnD"/>
    <property type="match status" value="1"/>
</dbReference>
<feature type="domain" description="ACT" evidence="8">
    <location>
        <begin position="736"/>
        <end position="813"/>
    </location>
</feature>
<keyword evidence="4 7" id="KW-0378">Hydrolase</keyword>
<dbReference type="Gene3D" id="3.30.460.10">
    <property type="entry name" value="Beta Polymerase, domain 2"/>
    <property type="match status" value="1"/>
</dbReference>
<dbReference type="Gene3D" id="3.30.70.260">
    <property type="match status" value="1"/>
</dbReference>
<comment type="activity regulation">
    <text evidence="7">Uridylyltransferase (UTase) activity is inhibited by glutamine, while glutamine activates uridylyl-removing (UR) activity.</text>
</comment>
<dbReference type="InterPro" id="IPR002934">
    <property type="entry name" value="Polymerase_NTP_transf_dom"/>
</dbReference>
<dbReference type="InterPro" id="IPR003607">
    <property type="entry name" value="HD/PDEase_dom"/>
</dbReference>
<dbReference type="Pfam" id="PF08335">
    <property type="entry name" value="GlnD_UR_UTase"/>
    <property type="match status" value="1"/>
</dbReference>
<dbReference type="InterPro" id="IPR006674">
    <property type="entry name" value="HD_domain"/>
</dbReference>
<feature type="region of interest" description="Uridylyltransferase" evidence="7">
    <location>
        <begin position="1"/>
        <end position="377"/>
    </location>
</feature>
<proteinExistence type="inferred from homology"/>
<dbReference type="SUPFAM" id="SSF81301">
    <property type="entry name" value="Nucleotidyltransferase"/>
    <property type="match status" value="1"/>
</dbReference>
<feature type="domain" description="HD" evidence="9">
    <location>
        <begin position="495"/>
        <end position="617"/>
    </location>
</feature>
<feature type="domain" description="ACT" evidence="8">
    <location>
        <begin position="846"/>
        <end position="923"/>
    </location>
</feature>
<keyword evidence="1 7" id="KW-0808">Transferase</keyword>
<reference evidence="10 11" key="1">
    <citation type="submission" date="2020-08" db="EMBL/GenBank/DDBJ databases">
        <title>Genomic Encyclopedia of Type Strains, Phase IV (KMG-IV): sequencing the most valuable type-strain genomes for metagenomic binning, comparative biology and taxonomic classification.</title>
        <authorList>
            <person name="Goeker M."/>
        </authorList>
    </citation>
    <scope>NUCLEOTIDE SEQUENCE [LARGE SCALE GENOMIC DNA]</scope>
    <source>
        <strain evidence="10 11">DSM 28760</strain>
    </source>
</reference>
<comment type="domain">
    <text evidence="7">Has four distinct domains: an N-terminal nucleotidyltransferase (NT) domain responsible for UTase activity, a central HD domain that encodes UR activity, and two C-terminal ACT domains that seem to have a role in glutamine sensing.</text>
</comment>
<protein>
    <recommendedName>
        <fullName evidence="7">Bifunctional uridylyltransferase/uridylyl-removing enzyme</fullName>
        <shortName evidence="7">UTase/UR</shortName>
    </recommendedName>
    <alternativeName>
        <fullName evidence="7">Bifunctional [protein-PII] modification enzyme</fullName>
    </alternativeName>
    <alternativeName>
        <fullName evidence="7">Bifunctional nitrogen sensor protein</fullName>
    </alternativeName>
    <domain>
        <recommendedName>
            <fullName evidence="7">[Protein-PII] uridylyltransferase</fullName>
            <shortName evidence="7">PII uridylyltransferase</shortName>
            <shortName evidence="7">UTase</shortName>
            <ecNumber evidence="7">2.7.7.59</ecNumber>
        </recommendedName>
    </domain>
    <domain>
        <recommendedName>
            <fullName evidence="7">[Protein-PII]-UMP uridylyl-removing enzyme</fullName>
            <shortName evidence="7">UR</shortName>
            <ecNumber evidence="7">3.1.4.-</ecNumber>
        </recommendedName>
    </domain>
</protein>
<dbReference type="CDD" id="cd05401">
    <property type="entry name" value="NT_GlnE_GlnD_like"/>
    <property type="match status" value="1"/>
</dbReference>
<sequence>MNTPQPAHPLDLPAVNRLAPALRALEDNHRNDLQALRAALVDLLRRTLQEGRDEADAALMQDQNGLACARRLSRLTDAVVRAAYSYAVKHFHPVANPSMGEHLAVVAVGGYGRGTMAPHSDVDVLFVLPYKATAWSESVVETVLYILWDLKLKIGHATRSVNESLHEARGDMTIRTALLEARFLVGERRLFNELLTRYQTEVVAGTEAEFVTAKLAERDARITRSGTSRYVVEPNVKEGKGGQRDLNTLLWLAQYVYRVRTPDAMIRVGLFDSAEAAMFRRCTEFLWRVRCHLHFVAGRAEERLSFDYQPAVCERIGYAGRDGMSSVERFMRRYFLVAKDVGGLTAIVCAALEERHDKPVPMLNRFVRGLVRPYRQRLGAPGFKLDNNRINIADGDVFINDPVNLIRLFRLADKNALAIHPDAMRLARRSLRLIDRPLRESPEANSLFIDILTSRNAPETVLRLMNECGVLGRFIPDFGRIVALMQFNMYHHFTVDEHLIRTVGVLAQIDSGELAQAHPLAHSIVTTLQHRRALYVAAFLHDIAKGRPEDHSIAGARVARHLGPRLGLDPAETETVAWLIENHLVMSNIAQSRDLADPETIRGFAATVQTLERLKLLLILTVCDTKAVGPGVWNGWKGELLRTLYFETEPRLMTGGHSAVSGSQRVAHAQAELRKAMPEWDDVTFDTYKVRHYPAYWLKADMARKVKHAAFIRAAESDGETVATAIATDKFRGVTELTVFAPDHPRLLAILTGACASSGANIADAQIFTTTDGLAIDDLFLTRAFEEDDDEIRRGEKIAATIENALKGKLKIADLVDRKRPKTARRTFNVPTELVIDNSLSHQYTVLEISGLDRPGLLYDLTTTLGKLNLNIASAHIATFGEKAVDAFYVTDLTGAKITQPMRQAAIRSAIAGVFSGPAPRTVKTVATGA</sequence>
<evidence type="ECO:0000259" key="9">
    <source>
        <dbReference type="PROSITE" id="PS51831"/>
    </source>
</evidence>
<dbReference type="InterPro" id="IPR045865">
    <property type="entry name" value="ACT-like_dom_sf"/>
</dbReference>
<dbReference type="EMBL" id="JACICC010000001">
    <property type="protein sequence ID" value="MBB3808420.1"/>
    <property type="molecule type" value="Genomic_DNA"/>
</dbReference>
<dbReference type="PIRSF" id="PIRSF006288">
    <property type="entry name" value="PII_uridyltransf"/>
    <property type="match status" value="1"/>
</dbReference>
<dbReference type="Pfam" id="PF01966">
    <property type="entry name" value="HD"/>
    <property type="match status" value="1"/>
</dbReference>
<dbReference type="InterPro" id="IPR013546">
    <property type="entry name" value="PII_UdlTrfase/GS_AdlTrfase"/>
</dbReference>
<organism evidence="10 11">
    <name type="scientific">Pseudochelatococcus contaminans</name>
    <dbReference type="NCBI Taxonomy" id="1538103"/>
    <lineage>
        <taxon>Bacteria</taxon>
        <taxon>Pseudomonadati</taxon>
        <taxon>Pseudomonadota</taxon>
        <taxon>Alphaproteobacteria</taxon>
        <taxon>Hyphomicrobiales</taxon>
        <taxon>Chelatococcaceae</taxon>
        <taxon>Pseudochelatococcus</taxon>
    </lineage>
</organism>
<dbReference type="PANTHER" id="PTHR47320:SF1">
    <property type="entry name" value="BIFUNCTIONAL URIDYLYLTRANSFERASE_URIDYLYL-REMOVING ENZYME"/>
    <property type="match status" value="1"/>
</dbReference>
<dbReference type="InterPro" id="IPR043519">
    <property type="entry name" value="NT_sf"/>
</dbReference>
<dbReference type="RefSeq" id="WP_183750414.1">
    <property type="nucleotide sequence ID" value="NZ_JACICC010000001.1"/>
</dbReference>
<dbReference type="InterPro" id="IPR002912">
    <property type="entry name" value="ACT_dom"/>
</dbReference>
<dbReference type="Pfam" id="PF24931">
    <property type="entry name" value="ACT_ACR9_3rd"/>
    <property type="match status" value="1"/>
</dbReference>
<dbReference type="SUPFAM" id="SSF81891">
    <property type="entry name" value="Poly A polymerase C-terminal region-like"/>
    <property type="match status" value="1"/>
</dbReference>
<evidence type="ECO:0000256" key="4">
    <source>
        <dbReference type="ARBA" id="ARBA00022801"/>
    </source>
</evidence>
<evidence type="ECO:0000313" key="11">
    <source>
        <dbReference type="Proteomes" id="UP000537592"/>
    </source>
</evidence>
<comment type="catalytic activity">
    <reaction evidence="7">
        <text>[protein-PII]-L-tyrosine + UTP = [protein-PII]-uridylyl-L-tyrosine + diphosphate</text>
        <dbReference type="Rhea" id="RHEA:13673"/>
        <dbReference type="Rhea" id="RHEA-COMP:12147"/>
        <dbReference type="Rhea" id="RHEA-COMP:12148"/>
        <dbReference type="ChEBI" id="CHEBI:33019"/>
        <dbReference type="ChEBI" id="CHEBI:46398"/>
        <dbReference type="ChEBI" id="CHEBI:46858"/>
        <dbReference type="ChEBI" id="CHEBI:90602"/>
        <dbReference type="EC" id="2.7.7.59"/>
    </reaction>
</comment>
<dbReference type="SMART" id="SM00471">
    <property type="entry name" value="HDc"/>
    <property type="match status" value="1"/>
</dbReference>
<comment type="similarity">
    <text evidence="7">Belongs to the GlnD family.</text>
</comment>
<evidence type="ECO:0000256" key="3">
    <source>
        <dbReference type="ARBA" id="ARBA00022737"/>
    </source>
</evidence>
<dbReference type="PROSITE" id="PS51671">
    <property type="entry name" value="ACT"/>
    <property type="match status" value="2"/>
</dbReference>
<dbReference type="SUPFAM" id="SSF55021">
    <property type="entry name" value="ACT-like"/>
    <property type="match status" value="2"/>
</dbReference>
<dbReference type="GO" id="GO:0008773">
    <property type="term" value="F:[protein-PII] uridylyltransferase activity"/>
    <property type="evidence" value="ECO:0007669"/>
    <property type="project" value="UniProtKB-UniRule"/>
</dbReference>
<evidence type="ECO:0000256" key="2">
    <source>
        <dbReference type="ARBA" id="ARBA00022695"/>
    </source>
</evidence>
<dbReference type="InterPro" id="IPR010043">
    <property type="entry name" value="UTase/UR"/>
</dbReference>
<comment type="caution">
    <text evidence="10">The sequence shown here is derived from an EMBL/GenBank/DDBJ whole genome shotgun (WGS) entry which is preliminary data.</text>
</comment>
<evidence type="ECO:0000256" key="7">
    <source>
        <dbReference type="HAMAP-Rule" id="MF_00277"/>
    </source>
</evidence>
<evidence type="ECO:0000256" key="6">
    <source>
        <dbReference type="ARBA" id="ARBA00023268"/>
    </source>
</evidence>
<gene>
    <name evidence="7" type="primary">glnD</name>
    <name evidence="10" type="ORF">FHS81_000474</name>
</gene>
<dbReference type="CDD" id="cd04900">
    <property type="entry name" value="ACT_UUR-like_1"/>
    <property type="match status" value="1"/>
</dbReference>
<dbReference type="AlphaFoldDB" id="A0A7W5Z1L9"/>
<comment type="caution">
    <text evidence="7">Lacks conserved residue(s) required for the propagation of feature annotation.</text>
</comment>
<dbReference type="NCBIfam" id="NF003467">
    <property type="entry name" value="PRK05092.1"/>
    <property type="match status" value="1"/>
</dbReference>
<accession>A0A7W5Z1L9</accession>
<evidence type="ECO:0000259" key="8">
    <source>
        <dbReference type="PROSITE" id="PS51671"/>
    </source>
</evidence>
<keyword evidence="6 7" id="KW-0511">Multifunctional enzyme</keyword>
<dbReference type="GO" id="GO:0006808">
    <property type="term" value="P:regulation of nitrogen utilization"/>
    <property type="evidence" value="ECO:0007669"/>
    <property type="project" value="UniProtKB-UniRule"/>
</dbReference>
<dbReference type="CDD" id="cd04899">
    <property type="entry name" value="ACT_ACR-UUR-like_2"/>
    <property type="match status" value="1"/>
</dbReference>
<keyword evidence="2 7" id="KW-0548">Nucleotidyltransferase</keyword>
<dbReference type="EC" id="3.1.4.-" evidence="7"/>
<keyword evidence="3" id="KW-0677">Repeat</keyword>
<dbReference type="HAMAP" id="MF_00277">
    <property type="entry name" value="PII_uridylyl_transf"/>
    <property type="match status" value="1"/>
</dbReference>
<keyword evidence="11" id="KW-1185">Reference proteome</keyword>
<dbReference type="Pfam" id="PF01909">
    <property type="entry name" value="NTP_transf_2"/>
    <property type="match status" value="1"/>
</dbReference>
<dbReference type="PROSITE" id="PS51831">
    <property type="entry name" value="HD"/>
    <property type="match status" value="1"/>
</dbReference>
<evidence type="ECO:0000256" key="5">
    <source>
        <dbReference type="ARBA" id="ARBA00022842"/>
    </source>
</evidence>
<dbReference type="SUPFAM" id="SSF81593">
    <property type="entry name" value="Nucleotidyltransferase substrate binding subunit/domain"/>
    <property type="match status" value="1"/>
</dbReference>
<name>A0A7W5Z1L9_9HYPH</name>
<dbReference type="PANTHER" id="PTHR47320">
    <property type="entry name" value="BIFUNCTIONAL URIDYLYLTRANSFERASE/URIDYLYL-REMOVING ENZYME"/>
    <property type="match status" value="1"/>
</dbReference>
<evidence type="ECO:0000313" key="10">
    <source>
        <dbReference type="EMBL" id="MBB3808420.1"/>
    </source>
</evidence>
<dbReference type="EC" id="2.7.7.59" evidence="7"/>
<keyword evidence="5 7" id="KW-0460">Magnesium</keyword>
<dbReference type="Gene3D" id="1.10.3090.10">
    <property type="entry name" value="cca-adding enzyme, domain 2"/>
    <property type="match status" value="1"/>
</dbReference>